<evidence type="ECO:0000259" key="2">
    <source>
        <dbReference type="Pfam" id="PF01926"/>
    </source>
</evidence>
<sequence>MPPSPVLQKPRRRSVNPEVVVAVMGVTGAGKSSFIRRLTANDEVIVGDGLRSVTQDVQSFTFEHAGKKYSIVDTPGFNDTYRSDNDVLKELADWLLGSFRDGKKISGIIYLHRISDTKVGGAALRNLRMFRKLCGEDFMKNVIIGTTFWDVVSEEQGVAREEELLQTEGFFKDMHEQGCDFVRITSSRDDNLELLSRFVGKQPTVMKIQQELFEGKTLAETAAASAVSQELAELQRQSLEKMSNVEAQARKKITRSSLEKVLTLHLERKIVNETIEEITAEQDIIRQEQEEQDKKNEERLEALKQEREKQDQNFKVQLSELNDKLRALKASAAS</sequence>
<keyword evidence="4" id="KW-1185">Reference proteome</keyword>
<dbReference type="Pfam" id="PF01926">
    <property type="entry name" value="MMR_HSR1"/>
    <property type="match status" value="1"/>
</dbReference>
<evidence type="ECO:0000256" key="1">
    <source>
        <dbReference type="SAM" id="MobiDB-lite"/>
    </source>
</evidence>
<dbReference type="GO" id="GO:0005525">
    <property type="term" value="F:GTP binding"/>
    <property type="evidence" value="ECO:0007669"/>
    <property type="project" value="InterPro"/>
</dbReference>
<dbReference type="InterPro" id="IPR027417">
    <property type="entry name" value="P-loop_NTPase"/>
</dbReference>
<organism evidence="3 4">
    <name type="scientific">Phialocephala subalpina</name>
    <dbReference type="NCBI Taxonomy" id="576137"/>
    <lineage>
        <taxon>Eukaryota</taxon>
        <taxon>Fungi</taxon>
        <taxon>Dikarya</taxon>
        <taxon>Ascomycota</taxon>
        <taxon>Pezizomycotina</taxon>
        <taxon>Leotiomycetes</taxon>
        <taxon>Helotiales</taxon>
        <taxon>Mollisiaceae</taxon>
        <taxon>Phialocephala</taxon>
        <taxon>Phialocephala fortinii species complex</taxon>
    </lineage>
</organism>
<dbReference type="AlphaFoldDB" id="A0A1L7XH35"/>
<evidence type="ECO:0000313" key="3">
    <source>
        <dbReference type="EMBL" id="CZR64341.1"/>
    </source>
</evidence>
<gene>
    <name evidence="3" type="ORF">PAC_14239</name>
</gene>
<feature type="domain" description="G" evidence="2">
    <location>
        <begin position="21"/>
        <end position="79"/>
    </location>
</feature>
<accession>A0A1L7XH35</accession>
<dbReference type="Gene3D" id="3.40.50.300">
    <property type="entry name" value="P-loop containing nucleotide triphosphate hydrolases"/>
    <property type="match status" value="1"/>
</dbReference>
<evidence type="ECO:0000313" key="4">
    <source>
        <dbReference type="Proteomes" id="UP000184330"/>
    </source>
</evidence>
<dbReference type="Proteomes" id="UP000184330">
    <property type="component" value="Unassembled WGS sequence"/>
</dbReference>
<protein>
    <recommendedName>
        <fullName evidence="2">G domain-containing protein</fullName>
    </recommendedName>
</protein>
<reference evidence="3 4" key="1">
    <citation type="submission" date="2016-03" db="EMBL/GenBank/DDBJ databases">
        <authorList>
            <person name="Ploux O."/>
        </authorList>
    </citation>
    <scope>NUCLEOTIDE SEQUENCE [LARGE SCALE GENOMIC DNA]</scope>
    <source>
        <strain evidence="3 4">UAMH 11012</strain>
    </source>
</reference>
<feature type="compositionally biased region" description="Basic and acidic residues" evidence="1">
    <location>
        <begin position="287"/>
        <end position="312"/>
    </location>
</feature>
<feature type="region of interest" description="Disordered" evidence="1">
    <location>
        <begin position="287"/>
        <end position="315"/>
    </location>
</feature>
<dbReference type="EMBL" id="FJOG01000026">
    <property type="protein sequence ID" value="CZR64341.1"/>
    <property type="molecule type" value="Genomic_DNA"/>
</dbReference>
<dbReference type="OrthoDB" id="8954335at2759"/>
<dbReference type="SUPFAM" id="SSF52540">
    <property type="entry name" value="P-loop containing nucleoside triphosphate hydrolases"/>
    <property type="match status" value="1"/>
</dbReference>
<dbReference type="InterPro" id="IPR006073">
    <property type="entry name" value="GTP-bd"/>
</dbReference>
<proteinExistence type="predicted"/>
<name>A0A1L7XH35_9HELO</name>
<dbReference type="CDD" id="cd00882">
    <property type="entry name" value="Ras_like_GTPase"/>
    <property type="match status" value="1"/>
</dbReference>